<dbReference type="EMBL" id="PGVG01000033">
    <property type="protein sequence ID" value="PJG51701.1"/>
    <property type="molecule type" value="Genomic_DNA"/>
</dbReference>
<comment type="catalytic activity">
    <reaction evidence="12 14">
        <text>L-cysteinyl-[SoxY protein] + thiosulfate + 2 Fe(III)-[cytochrome c] = S-sulfosulfanyl-L-cysteinyl-[SoxY protein] + 2 Fe(II)-[cytochrome c] + 2 H(+)</text>
        <dbReference type="Rhea" id="RHEA:56720"/>
        <dbReference type="Rhea" id="RHEA-COMP:10350"/>
        <dbReference type="Rhea" id="RHEA-COMP:14328"/>
        <dbReference type="Rhea" id="RHEA-COMP:14399"/>
        <dbReference type="Rhea" id="RHEA-COMP:14691"/>
        <dbReference type="ChEBI" id="CHEBI:15378"/>
        <dbReference type="ChEBI" id="CHEBI:29033"/>
        <dbReference type="ChEBI" id="CHEBI:29034"/>
        <dbReference type="ChEBI" id="CHEBI:29950"/>
        <dbReference type="ChEBI" id="CHEBI:33542"/>
        <dbReference type="ChEBI" id="CHEBI:139321"/>
        <dbReference type="EC" id="2.8.5.2"/>
    </reaction>
</comment>
<dbReference type="Pfam" id="PF21342">
    <property type="entry name" value="SoxA-TsdA_cyt-c"/>
    <property type="match status" value="2"/>
</dbReference>
<comment type="subcellular location">
    <subcellularLocation>
        <location evidence="1 14">Periplasm</location>
    </subcellularLocation>
</comment>
<sequence>MDRRQRLFVHRIGIDHGRMISWRAIAAATLLAAAAPVLLAGEIPPDARRSGYAFMGADTRAMQDDDTSNPGMLFVLDGEALWAKKIGSADKACADCHGDAQSSMKGVAARYPAFDKALGRPVTLDQRIILCRANHQQATPLPYESRDLLALSAFIAHQSRGTPITAGDDPQAKPFVEQGRVLYMQRAGQLNLACTNCHDDNFDKRLAGAPITQAQPTGYPLYRLEWQTLGSLERRLRSCMSGVRAQAYDYGSPELVALELYLMSRAHGLPMETPAVRP</sequence>
<evidence type="ECO:0000313" key="20">
    <source>
        <dbReference type="Proteomes" id="UP000231194"/>
    </source>
</evidence>
<keyword evidence="5 14" id="KW-0808">Transferase</keyword>
<feature type="binding site" evidence="16">
    <location>
        <position position="235"/>
    </location>
    <ligand>
        <name>substrate</name>
    </ligand>
</feature>
<evidence type="ECO:0000256" key="15">
    <source>
        <dbReference type="PIRSR" id="PIRSR038455-1"/>
    </source>
</evidence>
<feature type="binding site" description="axial binding residue" evidence="17">
    <location>
        <position position="97"/>
    </location>
    <ligand>
        <name>heme c</name>
        <dbReference type="ChEBI" id="CHEBI:61717"/>
        <label>1</label>
    </ligand>
    <ligandPart>
        <name>Fe</name>
        <dbReference type="ChEBI" id="CHEBI:18248"/>
    </ligandPart>
</feature>
<comment type="cofactor">
    <cofactor evidence="16">
        <name>heme</name>
        <dbReference type="ChEBI" id="CHEBI:30413"/>
    </cofactor>
    <text evidence="16">Binds 2 heme groups per subunit.</text>
</comment>
<evidence type="ECO:0000256" key="5">
    <source>
        <dbReference type="ARBA" id="ARBA00022679"/>
    </source>
</evidence>
<dbReference type="InterPro" id="IPR009056">
    <property type="entry name" value="Cyt_c-like_dom"/>
</dbReference>
<feature type="binding site" description="axial binding residue" evidence="17">
    <location>
        <position position="131"/>
    </location>
    <ligand>
        <name>heme c</name>
        <dbReference type="ChEBI" id="CHEBI:61717"/>
        <label>1</label>
    </ligand>
    <ligandPart>
        <name>Fe</name>
        <dbReference type="ChEBI" id="CHEBI:18248"/>
    </ligandPart>
</feature>
<dbReference type="PIRSF" id="PIRSF038455">
    <property type="entry name" value="SoxA"/>
    <property type="match status" value="1"/>
</dbReference>
<keyword evidence="4 14" id="KW-0349">Heme</keyword>
<feature type="domain" description="Cytochrome c" evidence="18">
    <location>
        <begin position="73"/>
        <end position="159"/>
    </location>
</feature>
<evidence type="ECO:0000256" key="12">
    <source>
        <dbReference type="ARBA" id="ARBA00048077"/>
    </source>
</evidence>
<keyword evidence="6 14" id="KW-0479">Metal-binding</keyword>
<evidence type="ECO:0000256" key="8">
    <source>
        <dbReference type="ARBA" id="ARBA00022764"/>
    </source>
</evidence>
<keyword evidence="8 14" id="KW-0574">Periplasm</keyword>
<protein>
    <recommendedName>
        <fullName evidence="14">SoxAX cytochrome complex subunit A</fullName>
        <ecNumber evidence="14">2.8.5.2</ecNumber>
    </recommendedName>
    <alternativeName>
        <fullName evidence="14">Protein SoxA</fullName>
    </alternativeName>
    <alternativeName>
        <fullName evidence="14">Sulfur oxidizing protein A</fullName>
    </alternativeName>
    <alternativeName>
        <fullName evidence="14">Thiosulfate-oxidizing multienzyme system protein SoxA</fullName>
    </alternativeName>
</protein>
<comment type="subunit">
    <text evidence="2 14">Heterodimer of SoxA and SoxX.</text>
</comment>
<evidence type="ECO:0000256" key="17">
    <source>
        <dbReference type="PIRSR" id="PIRSR038455-3"/>
    </source>
</evidence>
<dbReference type="Proteomes" id="UP000231194">
    <property type="component" value="Unassembled WGS sequence"/>
</dbReference>
<name>A0A2M8R1J3_9BRAD</name>
<feature type="binding site" description="covalent" evidence="16">
    <location>
        <position position="194"/>
    </location>
    <ligand>
        <name>heme c</name>
        <dbReference type="ChEBI" id="CHEBI:61717"/>
        <label>2</label>
    </ligand>
</feature>
<evidence type="ECO:0000256" key="7">
    <source>
        <dbReference type="ARBA" id="ARBA00022729"/>
    </source>
</evidence>
<feature type="binding site" description="axial binding residue" evidence="17">
    <location>
        <position position="198"/>
    </location>
    <ligand>
        <name>heme c</name>
        <dbReference type="ChEBI" id="CHEBI:61717"/>
        <label>2</label>
    </ligand>
    <ligandPart>
        <name>Fe</name>
        <dbReference type="ChEBI" id="CHEBI:18248"/>
    </ligandPart>
</feature>
<gene>
    <name evidence="19" type="primary">soxA</name>
    <name evidence="19" type="ORF">CVM73_29740</name>
</gene>
<dbReference type="GO" id="GO:0019417">
    <property type="term" value="P:sulfur oxidation"/>
    <property type="evidence" value="ECO:0007669"/>
    <property type="project" value="InterPro"/>
</dbReference>
<evidence type="ECO:0000256" key="3">
    <source>
        <dbReference type="ARBA" id="ARBA00022448"/>
    </source>
</evidence>
<dbReference type="InterPro" id="IPR036909">
    <property type="entry name" value="Cyt_c-like_dom_sf"/>
</dbReference>
<comment type="catalytic activity">
    <reaction evidence="13 14">
        <text>S-sulfanyl-L-cysteinyl-[SoxY protein] + thiosulfate + 2 Fe(III)-[cytochrome c] = S-(2-sulfodisulfanyl)-L-cysteinyl-[SoxY protein] + 2 Fe(II)-[cytochrome c] + 2 H(+)</text>
        <dbReference type="Rhea" id="RHEA:51224"/>
        <dbReference type="Rhea" id="RHEA-COMP:10350"/>
        <dbReference type="Rhea" id="RHEA-COMP:14399"/>
        <dbReference type="Rhea" id="RHEA-COMP:14689"/>
        <dbReference type="Rhea" id="RHEA-COMP:14690"/>
        <dbReference type="ChEBI" id="CHEBI:15378"/>
        <dbReference type="ChEBI" id="CHEBI:29033"/>
        <dbReference type="ChEBI" id="CHEBI:29034"/>
        <dbReference type="ChEBI" id="CHEBI:33542"/>
        <dbReference type="ChEBI" id="CHEBI:61963"/>
        <dbReference type="ChEBI" id="CHEBI:140664"/>
        <dbReference type="EC" id="2.8.5.2"/>
    </reaction>
</comment>
<evidence type="ECO:0000256" key="9">
    <source>
        <dbReference type="ARBA" id="ARBA00022982"/>
    </source>
</evidence>
<evidence type="ECO:0000313" key="19">
    <source>
        <dbReference type="EMBL" id="PJG51701.1"/>
    </source>
</evidence>
<evidence type="ECO:0000256" key="16">
    <source>
        <dbReference type="PIRSR" id="PIRSR038455-2"/>
    </source>
</evidence>
<proteinExistence type="inferred from homology"/>
<dbReference type="EC" id="2.8.5.2" evidence="14"/>
<dbReference type="SUPFAM" id="SSF46626">
    <property type="entry name" value="Cytochrome c"/>
    <property type="match status" value="2"/>
</dbReference>
<feature type="binding site" description="covalent" evidence="16">
    <location>
        <position position="93"/>
    </location>
    <ligand>
        <name>heme c</name>
        <dbReference type="ChEBI" id="CHEBI:61717"/>
        <label>1</label>
    </ligand>
</feature>
<dbReference type="OrthoDB" id="7916986at2"/>
<evidence type="ECO:0000256" key="14">
    <source>
        <dbReference type="PIRNR" id="PIRNR038455"/>
    </source>
</evidence>
<keyword evidence="20" id="KW-1185">Reference proteome</keyword>
<dbReference type="GO" id="GO:0046872">
    <property type="term" value="F:metal ion binding"/>
    <property type="evidence" value="ECO:0007669"/>
    <property type="project" value="UniProtKB-KW"/>
</dbReference>
<keyword evidence="7" id="KW-0732">Signal</keyword>
<evidence type="ECO:0000256" key="1">
    <source>
        <dbReference type="ARBA" id="ARBA00004418"/>
    </source>
</evidence>
<dbReference type="GO" id="GO:0042597">
    <property type="term" value="C:periplasmic space"/>
    <property type="evidence" value="ECO:0007669"/>
    <property type="project" value="UniProtKB-SubCell"/>
</dbReference>
<evidence type="ECO:0000256" key="13">
    <source>
        <dbReference type="ARBA" id="ARBA00048423"/>
    </source>
</evidence>
<feature type="binding site" description="covalent" evidence="16">
    <location>
        <position position="197"/>
    </location>
    <ligand>
        <name>heme c</name>
        <dbReference type="ChEBI" id="CHEBI:61717"/>
        <label>2</label>
    </ligand>
</feature>
<dbReference type="GO" id="GO:0020037">
    <property type="term" value="F:heme binding"/>
    <property type="evidence" value="ECO:0007669"/>
    <property type="project" value="InterPro"/>
</dbReference>
<keyword evidence="9 14" id="KW-0249">Electron transport</keyword>
<dbReference type="InterPro" id="IPR025710">
    <property type="entry name" value="SoxA"/>
</dbReference>
<dbReference type="NCBIfam" id="TIGR04484">
    <property type="entry name" value="thiosulf_SoxA"/>
    <property type="match status" value="1"/>
</dbReference>
<dbReference type="Gene3D" id="1.10.760.10">
    <property type="entry name" value="Cytochrome c-like domain"/>
    <property type="match status" value="2"/>
</dbReference>
<dbReference type="GO" id="GO:0016669">
    <property type="term" value="F:oxidoreductase activity, acting on a sulfur group of donors, cytochrome as acceptor"/>
    <property type="evidence" value="ECO:0007669"/>
    <property type="project" value="InterPro"/>
</dbReference>
<feature type="active site" description="Cysteine persulfide intermediate" evidence="15">
    <location>
        <position position="239"/>
    </location>
</feature>
<keyword evidence="3 14" id="KW-0813">Transport</keyword>
<dbReference type="AlphaFoldDB" id="A0A2M8R1J3"/>
<keyword evidence="10 14" id="KW-0408">Iron</keyword>
<evidence type="ECO:0000256" key="11">
    <source>
        <dbReference type="ARBA" id="ARBA00025746"/>
    </source>
</evidence>
<evidence type="ECO:0000256" key="2">
    <source>
        <dbReference type="ARBA" id="ARBA00011530"/>
    </source>
</evidence>
<dbReference type="GO" id="GO:0016740">
    <property type="term" value="F:transferase activity"/>
    <property type="evidence" value="ECO:0007669"/>
    <property type="project" value="UniProtKB-KW"/>
</dbReference>
<comment type="caution">
    <text evidence="19">The sequence shown here is derived from an EMBL/GenBank/DDBJ whole genome shotgun (WGS) entry which is preliminary data.</text>
</comment>
<dbReference type="GO" id="GO:0009055">
    <property type="term" value="F:electron transfer activity"/>
    <property type="evidence" value="ECO:0007669"/>
    <property type="project" value="InterPro"/>
</dbReference>
<evidence type="ECO:0000256" key="4">
    <source>
        <dbReference type="ARBA" id="ARBA00022617"/>
    </source>
</evidence>
<evidence type="ECO:0000256" key="10">
    <source>
        <dbReference type="ARBA" id="ARBA00023004"/>
    </source>
</evidence>
<evidence type="ECO:0000259" key="18">
    <source>
        <dbReference type="PROSITE" id="PS51007"/>
    </source>
</evidence>
<comment type="similarity">
    <text evidence="11 14">Belongs to the SoxA family.</text>
</comment>
<feature type="binding site" description="axial binding residue" evidence="17">
    <location>
        <position position="239"/>
    </location>
    <ligand>
        <name>heme c</name>
        <dbReference type="ChEBI" id="CHEBI:61717"/>
        <label>2</label>
    </ligand>
    <ligandPart>
        <name>Fe</name>
        <dbReference type="ChEBI" id="CHEBI:18248"/>
    </ligandPart>
</feature>
<feature type="binding site" description="covalent" evidence="16">
    <location>
        <position position="96"/>
    </location>
    <ligand>
        <name>heme c</name>
        <dbReference type="ChEBI" id="CHEBI:61717"/>
        <label>1</label>
    </ligand>
</feature>
<accession>A0A2M8R1J3</accession>
<dbReference type="PROSITE" id="PS51007">
    <property type="entry name" value="CYTC"/>
    <property type="match status" value="1"/>
</dbReference>
<dbReference type="GO" id="GO:0070069">
    <property type="term" value="C:cytochrome complex"/>
    <property type="evidence" value="ECO:0007669"/>
    <property type="project" value="InterPro"/>
</dbReference>
<reference evidence="19 20" key="1">
    <citation type="submission" date="2017-11" db="EMBL/GenBank/DDBJ databases">
        <title>Bradyrhizobium forestalis sp. nov., an efficient nitrogen-fixing bacterium isolated from nodules of forest legume species in the Amazon.</title>
        <authorList>
            <person name="Costa E.M."/>
            <person name="Guimaraes A."/>
            <person name="Carvalho T.S."/>
            <person name="Rodrigues T.L."/>
            <person name="Ribeiro P.R.A."/>
            <person name="Lebbe L."/>
            <person name="Willems A."/>
            <person name="Moreira F.M.S."/>
        </authorList>
    </citation>
    <scope>NUCLEOTIDE SEQUENCE [LARGE SCALE GENOMIC DNA]</scope>
    <source>
        <strain evidence="19 20">INPA54B</strain>
    </source>
</reference>
<evidence type="ECO:0000256" key="6">
    <source>
        <dbReference type="ARBA" id="ARBA00022723"/>
    </source>
</evidence>
<organism evidence="19 20">
    <name type="scientific">Bradyrhizobium forestalis</name>
    <dbReference type="NCBI Taxonomy" id="1419263"/>
    <lineage>
        <taxon>Bacteria</taxon>
        <taxon>Pseudomonadati</taxon>
        <taxon>Pseudomonadota</taxon>
        <taxon>Alphaproteobacteria</taxon>
        <taxon>Hyphomicrobiales</taxon>
        <taxon>Nitrobacteraceae</taxon>
        <taxon>Bradyrhizobium</taxon>
    </lineage>
</organism>